<name>A0A5S4H609_9ACTN</name>
<evidence type="ECO:0000256" key="1">
    <source>
        <dbReference type="ARBA" id="ARBA00022617"/>
    </source>
</evidence>
<dbReference type="PANTHER" id="PTHR10720">
    <property type="entry name" value="HEME OXYGENASE"/>
    <property type="match status" value="1"/>
</dbReference>
<keyword evidence="2 5" id="KW-0479">Metal-binding</keyword>
<evidence type="ECO:0000313" key="6">
    <source>
        <dbReference type="EMBL" id="TMR40668.1"/>
    </source>
</evidence>
<feature type="binding site" evidence="4">
    <location>
        <position position="13"/>
    </location>
    <ligand>
        <name>heme b</name>
        <dbReference type="ChEBI" id="CHEBI:60344"/>
    </ligand>
</feature>
<keyword evidence="3 5" id="KW-0408">Iron</keyword>
<feature type="binding site" description="axial binding residue" evidence="5">
    <location>
        <position position="20"/>
    </location>
    <ligand>
        <name>heme b</name>
        <dbReference type="ChEBI" id="CHEBI:60344"/>
    </ligand>
    <ligandPart>
        <name>Fe</name>
        <dbReference type="ChEBI" id="CHEBI:18248"/>
    </ligandPart>
</feature>
<evidence type="ECO:0000313" key="7">
    <source>
        <dbReference type="Proteomes" id="UP000305238"/>
    </source>
</evidence>
<feature type="binding site" evidence="4">
    <location>
        <position position="174"/>
    </location>
    <ligand>
        <name>heme b</name>
        <dbReference type="ChEBI" id="CHEBI:60344"/>
    </ligand>
</feature>
<dbReference type="CDD" id="cd19165">
    <property type="entry name" value="HemeO"/>
    <property type="match status" value="1"/>
</dbReference>
<dbReference type="GO" id="GO:0004392">
    <property type="term" value="F:heme oxygenase (decyclizing) activity"/>
    <property type="evidence" value="ECO:0007669"/>
    <property type="project" value="InterPro"/>
</dbReference>
<dbReference type="InterPro" id="IPR002051">
    <property type="entry name" value="Haem_Oase"/>
</dbReference>
<evidence type="ECO:0000256" key="3">
    <source>
        <dbReference type="ARBA" id="ARBA00023004"/>
    </source>
</evidence>
<dbReference type="GO" id="GO:0042167">
    <property type="term" value="P:heme catabolic process"/>
    <property type="evidence" value="ECO:0007669"/>
    <property type="project" value="TreeGrafter"/>
</dbReference>
<evidence type="ECO:0000256" key="5">
    <source>
        <dbReference type="PIRSR" id="PIRSR000343-2"/>
    </source>
</evidence>
<dbReference type="RefSeq" id="WP_138635969.1">
    <property type="nucleotide sequence ID" value="NZ_JASWDG010000109.1"/>
</dbReference>
<dbReference type="Pfam" id="PF01126">
    <property type="entry name" value="Heme_oxygenase"/>
    <property type="match status" value="1"/>
</dbReference>
<dbReference type="OrthoDB" id="5493802at2"/>
<comment type="caution">
    <text evidence="6">The sequence shown here is derived from an EMBL/GenBank/DDBJ whole genome shotgun (WGS) entry which is preliminary data.</text>
</comment>
<dbReference type="InterPro" id="IPR016084">
    <property type="entry name" value="Haem_Oase-like_multi-hlx"/>
</dbReference>
<dbReference type="AlphaFoldDB" id="A0A5S4H609"/>
<dbReference type="PIRSF" id="PIRSF000343">
    <property type="entry name" value="Haem_Oase"/>
    <property type="match status" value="1"/>
</dbReference>
<organism evidence="6 7">
    <name type="scientific">Actinomadura geliboluensis</name>
    <dbReference type="NCBI Taxonomy" id="882440"/>
    <lineage>
        <taxon>Bacteria</taxon>
        <taxon>Bacillati</taxon>
        <taxon>Actinomycetota</taxon>
        <taxon>Actinomycetes</taxon>
        <taxon>Streptosporangiales</taxon>
        <taxon>Thermomonosporaceae</taxon>
        <taxon>Actinomadura</taxon>
    </lineage>
</organism>
<dbReference type="SUPFAM" id="SSF48613">
    <property type="entry name" value="Heme oxygenase-like"/>
    <property type="match status" value="1"/>
</dbReference>
<dbReference type="GO" id="GO:0046872">
    <property type="term" value="F:metal ion binding"/>
    <property type="evidence" value="ECO:0007669"/>
    <property type="project" value="UniProtKB-KW"/>
</dbReference>
<protein>
    <submittedName>
        <fullName evidence="6">Biliverdin-producing heme oxygenase</fullName>
    </submittedName>
</protein>
<accession>A0A5S4H609</accession>
<dbReference type="GO" id="GO:0020037">
    <property type="term" value="F:heme binding"/>
    <property type="evidence" value="ECO:0007669"/>
    <property type="project" value="TreeGrafter"/>
</dbReference>
<evidence type="ECO:0000256" key="2">
    <source>
        <dbReference type="ARBA" id="ARBA00022723"/>
    </source>
</evidence>
<dbReference type="PRINTS" id="PR00088">
    <property type="entry name" value="HAEMOXYGNASE"/>
</dbReference>
<feature type="binding site" evidence="4">
    <location>
        <position position="128"/>
    </location>
    <ligand>
        <name>heme b</name>
        <dbReference type="ChEBI" id="CHEBI:60344"/>
    </ligand>
</feature>
<dbReference type="GO" id="GO:0006788">
    <property type="term" value="P:heme oxidation"/>
    <property type="evidence" value="ECO:0007669"/>
    <property type="project" value="InterPro"/>
</dbReference>
<sequence length="216" mass="24562">MTQTLERFSARLRTATRPDHGDTEQTAYMTALLDGRLTRDQYAALIGQLHFVYDVLEEAADRMSADEVASRFDFPVLRRRAALQADLEFYYGPDWAARVRPNDATRRYCDRLREVCFDWPAGFVAHHYTRYLGDLSGGQVIGARVARTYGLAGVDGVRFYRFDDRPKSLKDRYRSLLDTVPWDEAEQDRVIGEVRVAYRLNAALAAALDGELPAAS</sequence>
<keyword evidence="7" id="KW-1185">Reference proteome</keyword>
<dbReference type="Proteomes" id="UP000305238">
    <property type="component" value="Unassembled WGS sequence"/>
</dbReference>
<keyword evidence="1 4" id="KW-0349">Heme</keyword>
<gene>
    <name evidence="6" type="ORF">ETD96_09645</name>
</gene>
<dbReference type="PANTHER" id="PTHR10720:SF0">
    <property type="entry name" value="HEME OXYGENASE"/>
    <property type="match status" value="1"/>
</dbReference>
<dbReference type="EMBL" id="VCKZ01000047">
    <property type="protein sequence ID" value="TMR40668.1"/>
    <property type="molecule type" value="Genomic_DNA"/>
</dbReference>
<dbReference type="GO" id="GO:0006979">
    <property type="term" value="P:response to oxidative stress"/>
    <property type="evidence" value="ECO:0007669"/>
    <property type="project" value="TreeGrafter"/>
</dbReference>
<reference evidence="6 7" key="1">
    <citation type="submission" date="2019-05" db="EMBL/GenBank/DDBJ databases">
        <title>Draft genome sequence of Actinomadura geliboluensis A8036.</title>
        <authorList>
            <person name="Saricaoglu S."/>
            <person name="Isik K."/>
        </authorList>
    </citation>
    <scope>NUCLEOTIDE SEQUENCE [LARGE SCALE GENOMIC DNA]</scope>
    <source>
        <strain evidence="6 7">A8036</strain>
    </source>
</reference>
<proteinExistence type="predicted"/>
<evidence type="ECO:0000256" key="4">
    <source>
        <dbReference type="PIRSR" id="PIRSR000343-1"/>
    </source>
</evidence>
<dbReference type="InterPro" id="IPR016053">
    <property type="entry name" value="Haem_Oase-like"/>
</dbReference>
<dbReference type="Gene3D" id="1.20.910.10">
    <property type="entry name" value="Heme oxygenase-like"/>
    <property type="match status" value="1"/>
</dbReference>